<name>A0A0D6N3X0_9PROT</name>
<dbReference type="Proteomes" id="UP000032671">
    <property type="component" value="Unassembled WGS sequence"/>
</dbReference>
<gene>
    <name evidence="1" type="ORF">Abci_010_081</name>
    <name evidence="2" type="ORF">ACI01nite_08900</name>
</gene>
<dbReference type="EMBL" id="BJVU01000002">
    <property type="protein sequence ID" value="GEL58288.1"/>
    <property type="molecule type" value="Genomic_DNA"/>
</dbReference>
<dbReference type="AlphaFoldDB" id="A0A0D6N3X0"/>
<evidence type="ECO:0000313" key="2">
    <source>
        <dbReference type="EMBL" id="GEL58288.1"/>
    </source>
</evidence>
<evidence type="ECO:0000313" key="4">
    <source>
        <dbReference type="Proteomes" id="UP000321891"/>
    </source>
</evidence>
<keyword evidence="4" id="KW-1185">Reference proteome</keyword>
<accession>A0A6N3SPB2</accession>
<evidence type="ECO:0000313" key="3">
    <source>
        <dbReference type="Proteomes" id="UP000032671"/>
    </source>
</evidence>
<evidence type="ECO:0000313" key="1">
    <source>
        <dbReference type="EMBL" id="GAN60216.1"/>
    </source>
</evidence>
<reference evidence="1 3" key="1">
    <citation type="submission" date="2012-11" db="EMBL/GenBank/DDBJ databases">
        <title>Whole genome sequence of Acetobacter cibinongensis 4H-1.</title>
        <authorList>
            <person name="Azuma Y."/>
            <person name="Higashiura N."/>
            <person name="Hirakawa H."/>
            <person name="Matsushita K."/>
        </authorList>
    </citation>
    <scope>NUCLEOTIDE SEQUENCE [LARGE SCALE GENOMIC DNA]</scope>
    <source>
        <strain evidence="1 3">4H-1</strain>
    </source>
</reference>
<comment type="caution">
    <text evidence="1">The sequence shown here is derived from an EMBL/GenBank/DDBJ whole genome shotgun (WGS) entry which is preliminary data.</text>
</comment>
<accession>A0A0D6N3X0</accession>
<dbReference type="EMBL" id="BAMV01000010">
    <property type="protein sequence ID" value="GAN60216.1"/>
    <property type="molecule type" value="Genomic_DNA"/>
</dbReference>
<proteinExistence type="predicted"/>
<dbReference type="Proteomes" id="UP000321891">
    <property type="component" value="Unassembled WGS sequence"/>
</dbReference>
<evidence type="ECO:0008006" key="5">
    <source>
        <dbReference type="Google" id="ProtNLM"/>
    </source>
</evidence>
<dbReference type="RefSeq" id="WP_048838283.1">
    <property type="nucleotide sequence ID" value="NZ_BAMV01000010.1"/>
</dbReference>
<organism evidence="1 3">
    <name type="scientific">Acetobacter cibinongensis</name>
    <dbReference type="NCBI Taxonomy" id="146475"/>
    <lineage>
        <taxon>Bacteria</taxon>
        <taxon>Pseudomonadati</taxon>
        <taxon>Pseudomonadota</taxon>
        <taxon>Alphaproteobacteria</taxon>
        <taxon>Acetobacterales</taxon>
        <taxon>Acetobacteraceae</taxon>
        <taxon>Acetobacter</taxon>
    </lineage>
</organism>
<sequence>MPVRTHFSQDTLDTLFDAILENDVADSNVTLPAVIPANFSEDQVTQCFNLCQQLWLEGIAPQQLVRLANSILWKRDLSEQERVAFKHIRAKYKHMGFAFILYTPAHKRPFLYEATSTIMGEVQDAFRNGLKRKILLLGGVMRLLVSGPFQKIRQRLVEQARLDTTQAFNRMLKAEIGKIPAYLNEPSITSAQFHALRKIISRHVSFFDTLRTLYPSADNHKMSRFLSAINGLMGRMHDDLISQSVSGQLNYHKDKIVVPEIISRLLTDLATAYPKV</sequence>
<reference evidence="2 4" key="2">
    <citation type="submission" date="2019-07" db="EMBL/GenBank/DDBJ databases">
        <title>Whole genome shotgun sequence of Acetobacter cibinongensis NBRC 16605.</title>
        <authorList>
            <person name="Hosoyama A."/>
            <person name="Uohara A."/>
            <person name="Ohji S."/>
            <person name="Ichikawa N."/>
        </authorList>
    </citation>
    <scope>NUCLEOTIDE SEQUENCE [LARGE SCALE GENOMIC DNA]</scope>
    <source>
        <strain evidence="2 4">NBRC 16605</strain>
    </source>
</reference>
<protein>
    <recommendedName>
        <fullName evidence="5">CHAD domain-containing protein</fullName>
    </recommendedName>
</protein>